<dbReference type="EMBL" id="LHYF01000010">
    <property type="protein sequence ID" value="KXB07092.1"/>
    <property type="molecule type" value="Genomic_DNA"/>
</dbReference>
<gene>
    <name evidence="1" type="ORF">AKJ52_00915</name>
</gene>
<evidence type="ECO:0000313" key="1">
    <source>
        <dbReference type="EMBL" id="KXB07092.1"/>
    </source>
</evidence>
<sequence length="123" mass="13545">MTADFSSMSGEEKRGYLIALGINPENLGEFASGNSSDPQKAKGERVSIKKDEFSKKEIHLLRKKTAMVEGSLSVAFYEMLRADFVDVEVGDQVTVEVRPHGENGVPEPLSVRETVEVGLEPYI</sequence>
<proteinExistence type="predicted"/>
<evidence type="ECO:0000313" key="2">
    <source>
        <dbReference type="Proteomes" id="UP000070404"/>
    </source>
</evidence>
<comment type="caution">
    <text evidence="1">The sequence shown here is derived from an EMBL/GenBank/DDBJ whole genome shotgun (WGS) entry which is preliminary data.</text>
</comment>
<protein>
    <submittedName>
        <fullName evidence="1">Uncharacterized protein</fullName>
    </submittedName>
</protein>
<keyword evidence="2" id="KW-1185">Reference proteome</keyword>
<organism evidence="1 2">
    <name type="scientific">candidate division MSBL1 archaeon SCGC-AAA382C18</name>
    <dbReference type="NCBI Taxonomy" id="1698281"/>
    <lineage>
        <taxon>Archaea</taxon>
        <taxon>Methanobacteriati</taxon>
        <taxon>Methanobacteriota</taxon>
        <taxon>candidate division MSBL1</taxon>
    </lineage>
</organism>
<accession>A0A133VKW9</accession>
<dbReference type="Proteomes" id="UP000070404">
    <property type="component" value="Unassembled WGS sequence"/>
</dbReference>
<reference evidence="1 2" key="1">
    <citation type="journal article" date="2016" name="Sci. Rep.">
        <title>Metabolic traits of an uncultured archaeal lineage -MSBL1- from brine pools of the Red Sea.</title>
        <authorList>
            <person name="Mwirichia R."/>
            <person name="Alam I."/>
            <person name="Rashid M."/>
            <person name="Vinu M."/>
            <person name="Ba-Alawi W."/>
            <person name="Anthony Kamau A."/>
            <person name="Kamanda Ngugi D."/>
            <person name="Goker M."/>
            <person name="Klenk H.P."/>
            <person name="Bajic V."/>
            <person name="Stingl U."/>
        </authorList>
    </citation>
    <scope>NUCLEOTIDE SEQUENCE [LARGE SCALE GENOMIC DNA]</scope>
    <source>
        <strain evidence="1">SCGC-AAA382C18</strain>
    </source>
</reference>
<name>A0A133VKW9_9EURY</name>
<dbReference type="AlphaFoldDB" id="A0A133VKW9"/>